<feature type="domain" description="Type II secretion system protein GspF" evidence="8">
    <location>
        <begin position="291"/>
        <end position="386"/>
    </location>
</feature>
<evidence type="ECO:0000313" key="10">
    <source>
        <dbReference type="Proteomes" id="UP000245014"/>
    </source>
</evidence>
<comment type="subcellular location">
    <subcellularLocation>
        <location evidence="1">Cell membrane</location>
        <topology evidence="1">Multi-pass membrane protein</topology>
    </subcellularLocation>
</comment>
<evidence type="ECO:0000256" key="4">
    <source>
        <dbReference type="ARBA" id="ARBA00022692"/>
    </source>
</evidence>
<evidence type="ECO:0000259" key="8">
    <source>
        <dbReference type="Pfam" id="PF00482"/>
    </source>
</evidence>
<reference evidence="9 10" key="1">
    <citation type="submission" date="2018-05" db="EMBL/GenBank/DDBJ databases">
        <title>Antimicrobial susceptibility testing and genomic analysis of Arcobacter skirrowii strains and one Arcobacter butzleri isolated from German poultry farms.</title>
        <authorList>
            <person name="Haenel I."/>
            <person name="Hotzel H."/>
            <person name="Tomaso H."/>
            <person name="Busch A."/>
        </authorList>
    </citation>
    <scope>NUCLEOTIDE SEQUENCE [LARGE SCALE GENOMIC DNA]</scope>
    <source>
        <strain evidence="10">v</strain>
    </source>
</reference>
<dbReference type="AlphaFoldDB" id="A0A2U2BZ59"/>
<dbReference type="STRING" id="28200.GCA_001572935_01182"/>
<evidence type="ECO:0000256" key="5">
    <source>
        <dbReference type="ARBA" id="ARBA00022989"/>
    </source>
</evidence>
<accession>A0A2U2BZ59</accession>
<proteinExistence type="inferred from homology"/>
<feature type="transmembrane region" description="Helical" evidence="7">
    <location>
        <begin position="212"/>
        <end position="231"/>
    </location>
</feature>
<dbReference type="Pfam" id="PF00482">
    <property type="entry name" value="T2SSF"/>
    <property type="match status" value="2"/>
</dbReference>
<keyword evidence="4 7" id="KW-0812">Transmembrane</keyword>
<feature type="transmembrane region" description="Helical" evidence="7">
    <location>
        <begin position="158"/>
        <end position="181"/>
    </location>
</feature>
<evidence type="ECO:0000256" key="6">
    <source>
        <dbReference type="ARBA" id="ARBA00023136"/>
    </source>
</evidence>
<evidence type="ECO:0000256" key="1">
    <source>
        <dbReference type="ARBA" id="ARBA00004651"/>
    </source>
</evidence>
<dbReference type="PANTHER" id="PTHR30012">
    <property type="entry name" value="GENERAL SECRETION PATHWAY PROTEIN"/>
    <property type="match status" value="1"/>
</dbReference>
<dbReference type="InterPro" id="IPR018076">
    <property type="entry name" value="T2SS_GspF_dom"/>
</dbReference>
<comment type="similarity">
    <text evidence="2">Belongs to the GSP F family.</text>
</comment>
<evidence type="ECO:0000256" key="7">
    <source>
        <dbReference type="SAM" id="Phobius"/>
    </source>
</evidence>
<comment type="caution">
    <text evidence="9">The sequence shown here is derived from an EMBL/GenBank/DDBJ whole genome shotgun (WGS) entry which is preliminary data.</text>
</comment>
<sequence>MKKYNITYQKNGEIKNQIVTDIELELIKKEFDILTIKAKKSIFEIKFKNRARVPKKELLLIFFELNLMLESNINISDAIDILIKSKKNKKTQKFLQAMNYALSNSMPISEVLDEFVIEDFVKDFLNISQNSSNLARNVDAIYHLLKEQDSIKKSFYKALGYPIFLFFTFLASLFIIFSFVIPSFKSIFQNQIENLPQSTKILLNMEIFFKEYSLIFIIIVFFLILFLIFLYKINKKFEYFLDYIVIKYIPIFSIVLRNLQLYKIFLVVDIMQKSKYEFHKAFLNSKLLVKNKYLLDKIRVIDSLLENGKSICFAFKDVNIFDDIILNLLNTGEVTNSLEIVVPEIKKIYKHRFENIVNLMISIIQPLFLLIIASMILFIVLAIFTPIWEMGSLIK</sequence>
<gene>
    <name evidence="9" type="ORF">DF188_08475</name>
</gene>
<dbReference type="Gene3D" id="1.20.81.30">
    <property type="entry name" value="Type II secretion system (T2SS), domain F"/>
    <property type="match status" value="2"/>
</dbReference>
<keyword evidence="5 7" id="KW-1133">Transmembrane helix</keyword>
<dbReference type="InterPro" id="IPR003004">
    <property type="entry name" value="GspF/PilC"/>
</dbReference>
<dbReference type="GO" id="GO:0005886">
    <property type="term" value="C:plasma membrane"/>
    <property type="evidence" value="ECO:0007669"/>
    <property type="project" value="UniProtKB-SubCell"/>
</dbReference>
<evidence type="ECO:0000256" key="3">
    <source>
        <dbReference type="ARBA" id="ARBA00022475"/>
    </source>
</evidence>
<feature type="domain" description="Type II secretion system protein GspF" evidence="8">
    <location>
        <begin position="65"/>
        <end position="182"/>
    </location>
</feature>
<dbReference type="Proteomes" id="UP000245014">
    <property type="component" value="Unassembled WGS sequence"/>
</dbReference>
<dbReference type="EMBL" id="QEYI01000008">
    <property type="protein sequence ID" value="PWE20200.1"/>
    <property type="molecule type" value="Genomic_DNA"/>
</dbReference>
<keyword evidence="6 7" id="KW-0472">Membrane</keyword>
<protein>
    <submittedName>
        <fullName evidence="9">Type II secretion system F family protein</fullName>
    </submittedName>
</protein>
<evidence type="ECO:0000256" key="2">
    <source>
        <dbReference type="ARBA" id="ARBA00005745"/>
    </source>
</evidence>
<name>A0A2U2BZ59_9BACT</name>
<organism evidence="9 10">
    <name type="scientific">Aliarcobacter skirrowii</name>
    <dbReference type="NCBI Taxonomy" id="28200"/>
    <lineage>
        <taxon>Bacteria</taxon>
        <taxon>Pseudomonadati</taxon>
        <taxon>Campylobacterota</taxon>
        <taxon>Epsilonproteobacteria</taxon>
        <taxon>Campylobacterales</taxon>
        <taxon>Arcobacteraceae</taxon>
        <taxon>Aliarcobacter</taxon>
    </lineage>
</organism>
<dbReference type="InterPro" id="IPR042094">
    <property type="entry name" value="T2SS_GspF_sf"/>
</dbReference>
<keyword evidence="3" id="KW-1003">Cell membrane</keyword>
<feature type="transmembrane region" description="Helical" evidence="7">
    <location>
        <begin position="356"/>
        <end position="388"/>
    </location>
</feature>
<dbReference type="PANTHER" id="PTHR30012:SF0">
    <property type="entry name" value="TYPE II SECRETION SYSTEM PROTEIN F-RELATED"/>
    <property type="match status" value="1"/>
</dbReference>
<dbReference type="RefSeq" id="WP_109158681.1">
    <property type="nucleotide sequence ID" value="NZ_QEYI01000008.1"/>
</dbReference>
<evidence type="ECO:0000313" key="9">
    <source>
        <dbReference type="EMBL" id="PWE20200.1"/>
    </source>
</evidence>